<organism evidence="2 3">
    <name type="scientific">Sordaria macrospora</name>
    <dbReference type="NCBI Taxonomy" id="5147"/>
    <lineage>
        <taxon>Eukaryota</taxon>
        <taxon>Fungi</taxon>
        <taxon>Dikarya</taxon>
        <taxon>Ascomycota</taxon>
        <taxon>Pezizomycotina</taxon>
        <taxon>Sordariomycetes</taxon>
        <taxon>Sordariomycetidae</taxon>
        <taxon>Sordariales</taxon>
        <taxon>Sordariaceae</taxon>
        <taxon>Sordaria</taxon>
    </lineage>
</organism>
<proteinExistence type="predicted"/>
<feature type="region of interest" description="Disordered" evidence="1">
    <location>
        <begin position="1"/>
        <end position="31"/>
    </location>
</feature>
<protein>
    <submittedName>
        <fullName evidence="2">Uncharacterized protein</fullName>
    </submittedName>
</protein>
<dbReference type="Gene3D" id="3.10.450.50">
    <property type="match status" value="1"/>
</dbReference>
<accession>A0A8S8ZJ69</accession>
<dbReference type="Proteomes" id="UP000433876">
    <property type="component" value="Unassembled WGS sequence"/>
</dbReference>
<dbReference type="VEuPathDB" id="FungiDB:SMAC_07757"/>
<feature type="compositionally biased region" description="Low complexity" evidence="1">
    <location>
        <begin position="14"/>
        <end position="26"/>
    </location>
</feature>
<evidence type="ECO:0000256" key="1">
    <source>
        <dbReference type="SAM" id="MobiDB-lite"/>
    </source>
</evidence>
<dbReference type="InterPro" id="IPR032710">
    <property type="entry name" value="NTF2-like_dom_sf"/>
</dbReference>
<feature type="region of interest" description="Disordered" evidence="1">
    <location>
        <begin position="120"/>
        <end position="287"/>
    </location>
</feature>
<dbReference type="EMBL" id="NMPR01000096">
    <property type="protein sequence ID" value="KAA8630704.1"/>
    <property type="molecule type" value="Genomic_DNA"/>
</dbReference>
<sequence length="644" mass="69323">MPMNNMNTTQHLVPSGPSPSQSHPQSLATTRSQTLRRLLHGYGSLDVATIIEPLAPHFTHEVLPQSLGMPVRGKADFAHHAAMVFSAFKSFEMKPMELWEDSEKGEVILRCAMEGVLKPMKKTETKGEKDEGQPKEESQAKEDAKGDGETEMEVIPHVEMKDEESSSDEDADLEPVDPSGMLGDPALPSPPGSPYMPGTVLSPIAEVTEPPSEAGYSSPSAFALSQSSSQEEKEQTPSPPTSAEDSRRASPPPAAAAQEKLHQEKLQEDSPQSPQRAPKEAQEENTDDLHWTNECLLIISFTPCGHFVSRIQEFVDSHKAVEMKKKHAPKGFDEASAPPPPTYKPATYINLETLKLKEVAVAGGYLAPSVTVMEVPPSPSALPSVPSLTSSVSSLGTSPLPQRAELDPDGLHRLDMGTQCGIGIEHLDTLDGLDTLDKFSTTTEYPSSQRGSLFLDALAWHSSHGAEYTGSESEATVEAEGEGDPNIFQHVGQNASAVNQRRFKRLRFASQVEDIGYLASASSMSSGSSTNFPDSVAGSDSARATGCYAGHFFEHQNIHDPQTDRQPQEKGWSSKLADTIDVLREFVPAPLIPVDFDRYTGEVAIKKEWVSGATFVAGFTLGKLVFGGLGGGGRDGIGKGGRAR</sequence>
<evidence type="ECO:0000313" key="2">
    <source>
        <dbReference type="EMBL" id="KAA8630704.1"/>
    </source>
</evidence>
<dbReference type="SUPFAM" id="SSF54427">
    <property type="entry name" value="NTF2-like"/>
    <property type="match status" value="1"/>
</dbReference>
<reference evidence="2 3" key="1">
    <citation type="submission" date="2017-07" db="EMBL/GenBank/DDBJ databases">
        <title>Genome sequence of the Sordaria macrospora wild type strain R19027.</title>
        <authorList>
            <person name="Nowrousian M."/>
            <person name="Teichert I."/>
            <person name="Kueck U."/>
        </authorList>
    </citation>
    <scope>NUCLEOTIDE SEQUENCE [LARGE SCALE GENOMIC DNA]</scope>
    <source>
        <strain evidence="2 3">R19027</strain>
        <tissue evidence="2">Mycelium</tissue>
    </source>
</reference>
<name>A0A8S8ZJ69_SORMA</name>
<feature type="compositionally biased region" description="Low complexity" evidence="1">
    <location>
        <begin position="381"/>
        <end position="399"/>
    </location>
</feature>
<feature type="compositionally biased region" description="Polar residues" evidence="1">
    <location>
        <begin position="1"/>
        <end position="12"/>
    </location>
</feature>
<feature type="compositionally biased region" description="Basic and acidic residues" evidence="1">
    <location>
        <begin position="277"/>
        <end position="287"/>
    </location>
</feature>
<feature type="compositionally biased region" description="Low complexity" evidence="1">
    <location>
        <begin position="217"/>
        <end position="229"/>
    </location>
</feature>
<gene>
    <name evidence="2" type="ORF">SMACR_07757</name>
</gene>
<feature type="compositionally biased region" description="Basic and acidic residues" evidence="1">
    <location>
        <begin position="121"/>
        <end position="164"/>
    </location>
</feature>
<dbReference type="AlphaFoldDB" id="A0A8S8ZJ69"/>
<feature type="region of interest" description="Disordered" evidence="1">
    <location>
        <begin position="378"/>
        <end position="399"/>
    </location>
</feature>
<feature type="compositionally biased region" description="Basic and acidic residues" evidence="1">
    <location>
        <begin position="259"/>
        <end position="268"/>
    </location>
</feature>
<evidence type="ECO:0000313" key="3">
    <source>
        <dbReference type="Proteomes" id="UP000433876"/>
    </source>
</evidence>
<feature type="compositionally biased region" description="Acidic residues" evidence="1">
    <location>
        <begin position="165"/>
        <end position="175"/>
    </location>
</feature>
<dbReference type="OMA" id="IISFTPC"/>
<comment type="caution">
    <text evidence="2">The sequence shown here is derived from an EMBL/GenBank/DDBJ whole genome shotgun (WGS) entry which is preliminary data.</text>
</comment>